<dbReference type="OrthoDB" id="4062651at2759"/>
<dbReference type="AlphaFoldDB" id="A0A485LJ33"/>
<dbReference type="SMART" id="SM00220">
    <property type="entry name" value="S_TKc"/>
    <property type="match status" value="1"/>
</dbReference>
<protein>
    <submittedName>
        <fullName evidence="10">Aste57867_21224 protein</fullName>
    </submittedName>
</protein>
<gene>
    <name evidence="10" type="primary">Aste57867_21224</name>
    <name evidence="9" type="ORF">As57867_021156</name>
    <name evidence="10" type="ORF">ASTE57867_21224</name>
</gene>
<evidence type="ECO:0000256" key="5">
    <source>
        <dbReference type="SAM" id="MobiDB-lite"/>
    </source>
</evidence>
<dbReference type="InterPro" id="IPR000719">
    <property type="entry name" value="Prot_kinase_dom"/>
</dbReference>
<dbReference type="InterPro" id="IPR017441">
    <property type="entry name" value="Protein_kinase_ATP_BS"/>
</dbReference>
<keyword evidence="6" id="KW-1133">Transmembrane helix</keyword>
<dbReference type="PROSITE" id="PS00108">
    <property type="entry name" value="PROTEIN_KINASE_ST"/>
    <property type="match status" value="1"/>
</dbReference>
<evidence type="ECO:0000259" key="8">
    <source>
        <dbReference type="PROSITE" id="PS50011"/>
    </source>
</evidence>
<dbReference type="InterPro" id="IPR011009">
    <property type="entry name" value="Kinase-like_dom_sf"/>
</dbReference>
<feature type="signal peptide" evidence="7">
    <location>
        <begin position="1"/>
        <end position="18"/>
    </location>
</feature>
<dbReference type="GO" id="GO:0004674">
    <property type="term" value="F:protein serine/threonine kinase activity"/>
    <property type="evidence" value="ECO:0007669"/>
    <property type="project" value="UniProtKB-KW"/>
</dbReference>
<keyword evidence="11" id="KW-1185">Reference proteome</keyword>
<dbReference type="SUPFAM" id="SSF56112">
    <property type="entry name" value="Protein kinase-like (PK-like)"/>
    <property type="match status" value="1"/>
</dbReference>
<evidence type="ECO:0000256" key="6">
    <source>
        <dbReference type="SAM" id="Phobius"/>
    </source>
</evidence>
<dbReference type="InterPro" id="IPR001245">
    <property type="entry name" value="Ser-Thr/Tyr_kinase_cat_dom"/>
</dbReference>
<evidence type="ECO:0000256" key="1">
    <source>
        <dbReference type="ARBA" id="ARBA00022527"/>
    </source>
</evidence>
<feature type="binding site" evidence="4">
    <location>
        <position position="344"/>
    </location>
    <ligand>
        <name>ATP</name>
        <dbReference type="ChEBI" id="CHEBI:30616"/>
    </ligand>
</feature>
<accession>A0A485LJ33</accession>
<dbReference type="PROSITE" id="PS00107">
    <property type="entry name" value="PROTEIN_KINASE_ATP"/>
    <property type="match status" value="1"/>
</dbReference>
<evidence type="ECO:0000313" key="11">
    <source>
        <dbReference type="Proteomes" id="UP000332933"/>
    </source>
</evidence>
<evidence type="ECO:0000313" key="9">
    <source>
        <dbReference type="EMBL" id="KAF0687004.1"/>
    </source>
</evidence>
<dbReference type="PANTHER" id="PTHR44329:SF214">
    <property type="entry name" value="PROTEIN KINASE DOMAIN-CONTAINING PROTEIN"/>
    <property type="match status" value="1"/>
</dbReference>
<dbReference type="Gene3D" id="3.30.200.20">
    <property type="entry name" value="Phosphorylase Kinase, domain 1"/>
    <property type="match status" value="1"/>
</dbReference>
<keyword evidence="7" id="KW-0732">Signal</keyword>
<evidence type="ECO:0000313" key="10">
    <source>
        <dbReference type="EMBL" id="VFT97896.1"/>
    </source>
</evidence>
<evidence type="ECO:0000256" key="4">
    <source>
        <dbReference type="PROSITE-ProRule" id="PRU10141"/>
    </source>
</evidence>
<dbReference type="EMBL" id="CAADRA010006988">
    <property type="protein sequence ID" value="VFT97896.1"/>
    <property type="molecule type" value="Genomic_DNA"/>
</dbReference>
<dbReference type="Proteomes" id="UP000332933">
    <property type="component" value="Unassembled WGS sequence"/>
</dbReference>
<evidence type="ECO:0000256" key="7">
    <source>
        <dbReference type="SAM" id="SignalP"/>
    </source>
</evidence>
<dbReference type="EMBL" id="VJMH01006962">
    <property type="protein sequence ID" value="KAF0687004.1"/>
    <property type="molecule type" value="Genomic_DNA"/>
</dbReference>
<keyword evidence="6" id="KW-0472">Membrane</keyword>
<keyword evidence="1" id="KW-0808">Transferase</keyword>
<dbReference type="PROSITE" id="PS50011">
    <property type="entry name" value="PROTEIN_KINASE_DOM"/>
    <property type="match status" value="1"/>
</dbReference>
<name>A0A485LJ33_9STRA</name>
<keyword evidence="6" id="KW-0812">Transmembrane</keyword>
<feature type="domain" description="Protein kinase" evidence="8">
    <location>
        <begin position="317"/>
        <end position="582"/>
    </location>
</feature>
<dbReference type="InterPro" id="IPR051681">
    <property type="entry name" value="Ser/Thr_Kinases-Pseudokinases"/>
</dbReference>
<dbReference type="PANTHER" id="PTHR44329">
    <property type="entry name" value="SERINE/THREONINE-PROTEIN KINASE TNNI3K-RELATED"/>
    <property type="match status" value="1"/>
</dbReference>
<dbReference type="PRINTS" id="PR00109">
    <property type="entry name" value="TYRKINASE"/>
</dbReference>
<reference evidence="10 11" key="1">
    <citation type="submission" date="2019-03" db="EMBL/GenBank/DDBJ databases">
        <authorList>
            <person name="Gaulin E."/>
            <person name="Dumas B."/>
        </authorList>
    </citation>
    <scope>NUCLEOTIDE SEQUENCE [LARGE SCALE GENOMIC DNA]</scope>
    <source>
        <strain evidence="10">CBS 568.67</strain>
    </source>
</reference>
<dbReference type="Gene3D" id="1.10.510.10">
    <property type="entry name" value="Transferase(Phosphotransferase) domain 1"/>
    <property type="match status" value="1"/>
</dbReference>
<sequence>MMPSTLALMALAVAAATSKPSKPCPYTGLSGNITIALDAFCPNPGQICVVSSNCSVTNDLTSFNYVGDFTDLNKATTEMFLAPNNLISAIDATGVQTMTLSSGLRSLEISYLKLNKSLVSLNLGYTTISKWIMDQDTFDAINNLTPWGNYTNWTSETKGFYYSLGDRHGSATSVNTTKVDCDLTGGKLEELQPYRKPAIVNTNNVETKKPFTVCVTTRASNAGSSSTKNPSNVDPASTSAGASNSSIGTGAIVGIAAAAVVVLGGVVYCSMQSQKKRRLKTQGNTYTQSETARYYVGNETQLRIQDLEMVRLDGKNLTLSKVLGSGAFANVWHGTYDGESVAVKTLHHSKVTHHQVQSFIQEISLMGSFNSPYIVKLIGAVWTRPSDVQCVMEFMSGGDLRDHLEHHSVDTFSWDEKCTHIYSIAQGLVYLHSLNVIHRDLKSRNILLDVVKGTKLTDFGVSKEDVQETMTAGMGTFRWMAPEVIQDTEYDISADIYSFGCILAEFSTHTIPYSDLKNPVNGQAVADSAIMVRVTRGDLIPSFGNECPPWVHELALQCLAQQPADRPKASQVAFSIRKQLRQ</sequence>
<dbReference type="InterPro" id="IPR008271">
    <property type="entry name" value="Ser/Thr_kinase_AS"/>
</dbReference>
<feature type="transmembrane region" description="Helical" evidence="6">
    <location>
        <begin position="247"/>
        <end position="270"/>
    </location>
</feature>
<reference evidence="9" key="2">
    <citation type="submission" date="2019-06" db="EMBL/GenBank/DDBJ databases">
        <title>Genomics analysis of Aphanomyces spp. identifies a new class of oomycete effector associated with host adaptation.</title>
        <authorList>
            <person name="Gaulin E."/>
        </authorList>
    </citation>
    <scope>NUCLEOTIDE SEQUENCE</scope>
    <source>
        <strain evidence="9">CBS 578.67</strain>
    </source>
</reference>
<organism evidence="10 11">
    <name type="scientific">Aphanomyces stellatus</name>
    <dbReference type="NCBI Taxonomy" id="120398"/>
    <lineage>
        <taxon>Eukaryota</taxon>
        <taxon>Sar</taxon>
        <taxon>Stramenopiles</taxon>
        <taxon>Oomycota</taxon>
        <taxon>Saprolegniomycetes</taxon>
        <taxon>Saprolegniales</taxon>
        <taxon>Verrucalvaceae</taxon>
        <taxon>Aphanomyces</taxon>
    </lineage>
</organism>
<keyword evidence="2 4" id="KW-0547">Nucleotide-binding</keyword>
<feature type="chain" id="PRO_5033437610" evidence="7">
    <location>
        <begin position="19"/>
        <end position="582"/>
    </location>
</feature>
<dbReference type="GO" id="GO:0005524">
    <property type="term" value="F:ATP binding"/>
    <property type="evidence" value="ECO:0007669"/>
    <property type="project" value="UniProtKB-UniRule"/>
</dbReference>
<keyword evidence="3 4" id="KW-0067">ATP-binding</keyword>
<keyword evidence="1" id="KW-0418">Kinase</keyword>
<proteinExistence type="predicted"/>
<evidence type="ECO:0000256" key="3">
    <source>
        <dbReference type="ARBA" id="ARBA00022840"/>
    </source>
</evidence>
<dbReference type="Pfam" id="PF00069">
    <property type="entry name" value="Pkinase"/>
    <property type="match status" value="1"/>
</dbReference>
<evidence type="ECO:0000256" key="2">
    <source>
        <dbReference type="ARBA" id="ARBA00022741"/>
    </source>
</evidence>
<keyword evidence="1" id="KW-0723">Serine/threonine-protein kinase</keyword>
<feature type="region of interest" description="Disordered" evidence="5">
    <location>
        <begin position="219"/>
        <end position="241"/>
    </location>
</feature>